<keyword evidence="2" id="KW-1185">Reference proteome</keyword>
<sequence>MCNTQEVLEPYSSKVLKHDNITLMEYQEEKNKNILLLSIFHPTLEAECNEKNTPKVIKFYNSTEYGADVLEQILMSCSSKTATLSDFTPSKDDGPIALSKKLKAMSNQ</sequence>
<dbReference type="AlphaFoldDB" id="A0A4Y2GA66"/>
<dbReference type="EMBL" id="BGPR01001290">
    <property type="protein sequence ID" value="GBM50261.1"/>
    <property type="molecule type" value="Genomic_DNA"/>
</dbReference>
<reference evidence="1 2" key="1">
    <citation type="journal article" date="2019" name="Sci. Rep.">
        <title>Orb-weaving spider Araneus ventricosus genome elucidates the spidroin gene catalogue.</title>
        <authorList>
            <person name="Kono N."/>
            <person name="Nakamura H."/>
            <person name="Ohtoshi R."/>
            <person name="Moran D.A.P."/>
            <person name="Shinohara A."/>
            <person name="Yoshida Y."/>
            <person name="Fujiwara M."/>
            <person name="Mori M."/>
            <person name="Tomita M."/>
            <person name="Arakawa K."/>
        </authorList>
    </citation>
    <scope>NUCLEOTIDE SEQUENCE [LARGE SCALE GENOMIC DNA]</scope>
</reference>
<organism evidence="1 2">
    <name type="scientific">Araneus ventricosus</name>
    <name type="common">Orbweaver spider</name>
    <name type="synonym">Epeira ventricosa</name>
    <dbReference type="NCBI Taxonomy" id="182803"/>
    <lineage>
        <taxon>Eukaryota</taxon>
        <taxon>Metazoa</taxon>
        <taxon>Ecdysozoa</taxon>
        <taxon>Arthropoda</taxon>
        <taxon>Chelicerata</taxon>
        <taxon>Arachnida</taxon>
        <taxon>Araneae</taxon>
        <taxon>Araneomorphae</taxon>
        <taxon>Entelegynae</taxon>
        <taxon>Araneoidea</taxon>
        <taxon>Araneidae</taxon>
        <taxon>Araneus</taxon>
    </lineage>
</organism>
<evidence type="ECO:0000313" key="1">
    <source>
        <dbReference type="EMBL" id="GBM50261.1"/>
    </source>
</evidence>
<comment type="caution">
    <text evidence="1">The sequence shown here is derived from an EMBL/GenBank/DDBJ whole genome shotgun (WGS) entry which is preliminary data.</text>
</comment>
<dbReference type="Proteomes" id="UP000499080">
    <property type="component" value="Unassembled WGS sequence"/>
</dbReference>
<protein>
    <recommendedName>
        <fullName evidence="3">PiggyBac transposable element-derived protein domain-containing protein</fullName>
    </recommendedName>
</protein>
<gene>
    <name evidence="1" type="ORF">AVEN_141874_1</name>
</gene>
<evidence type="ECO:0000313" key="2">
    <source>
        <dbReference type="Proteomes" id="UP000499080"/>
    </source>
</evidence>
<proteinExistence type="predicted"/>
<name>A0A4Y2GA66_ARAVE</name>
<evidence type="ECO:0008006" key="3">
    <source>
        <dbReference type="Google" id="ProtNLM"/>
    </source>
</evidence>
<accession>A0A4Y2GA66</accession>